<dbReference type="PANTHER" id="PTHR30563:SF0">
    <property type="entry name" value="DNA RECOMBINATION PROTEIN RMUC"/>
    <property type="match status" value="1"/>
</dbReference>
<accession>A0A1G1L1Y0</accession>
<name>A0A1G1L1Y0_9BACT</name>
<proteinExistence type="inferred from homology"/>
<keyword evidence="3 5" id="KW-0175">Coiled coil</keyword>
<organism evidence="6 7">
    <name type="scientific">Candidatus Danuiimicrobium aquiferis</name>
    <dbReference type="NCBI Taxonomy" id="1801832"/>
    <lineage>
        <taxon>Bacteria</taxon>
        <taxon>Pseudomonadati</taxon>
        <taxon>Candidatus Omnitrophota</taxon>
        <taxon>Candidatus Danuiimicrobium</taxon>
    </lineage>
</organism>
<gene>
    <name evidence="6" type="ORF">A3G33_10095</name>
</gene>
<dbReference type="EMBL" id="MHFR01000013">
    <property type="protein sequence ID" value="OGW99173.1"/>
    <property type="molecule type" value="Genomic_DNA"/>
</dbReference>
<evidence type="ECO:0000313" key="6">
    <source>
        <dbReference type="EMBL" id="OGW99173.1"/>
    </source>
</evidence>
<dbReference type="InterPro" id="IPR003798">
    <property type="entry name" value="DNA_recombination_RmuC"/>
</dbReference>
<dbReference type="Proteomes" id="UP000178187">
    <property type="component" value="Unassembled WGS sequence"/>
</dbReference>
<comment type="caution">
    <text evidence="6">The sequence shown here is derived from an EMBL/GenBank/DDBJ whole genome shotgun (WGS) entry which is preliminary data.</text>
</comment>
<evidence type="ECO:0000256" key="2">
    <source>
        <dbReference type="ARBA" id="ARBA00009840"/>
    </source>
</evidence>
<dbReference type="PANTHER" id="PTHR30563">
    <property type="entry name" value="DNA RECOMBINATION PROTEIN RMUC"/>
    <property type="match status" value="1"/>
</dbReference>
<evidence type="ECO:0000256" key="3">
    <source>
        <dbReference type="ARBA" id="ARBA00023054"/>
    </source>
</evidence>
<dbReference type="Pfam" id="PF02646">
    <property type="entry name" value="RmuC"/>
    <property type="match status" value="1"/>
</dbReference>
<sequence>MQILIFLAGLILGGGLAWYIASVTLRARRAYEIGELKTQTQIAESKMNSLQTQLAEEQNEINLLRKALDQEKEFKTVAVTRLEELMKSFENEKVIFEKAKEDLINTFKALSDDALKSNNQAFLELAKGSLENVLKEAKGELGEKQESLKGLVGPLEKTLKQLETHVLEVENKRQKDGGRLEEQIRSLLESQQMLQKETGSLASALRVPLVRGQWGEMTLKRVVELSGMSEHCDYVEQVSVRSEEGVFRPDMIIYLPSNKQVVIDSKVSLDGYLDSVEAVGDGNKLEAMVRHARQLRKHMELLSSKSYWSQFPNAPEFVVMFIPGEHFVSAAVANDKTLIEDGILNRVIIATPTTLIALLRAISYGWRQEQLAKNAQAIAEIGKQVYERFLAFLAHLTKMRTSLEQSVFNFNRTIGSLEGRVLPSLRKFKELGVTGADDIPTIEPIEQMPRALETKEVAEELNSDA</sequence>
<evidence type="ECO:0000256" key="4">
    <source>
        <dbReference type="ARBA" id="ARBA00023172"/>
    </source>
</evidence>
<feature type="coiled-coil region" evidence="5">
    <location>
        <begin position="33"/>
        <end position="99"/>
    </location>
</feature>
<comment type="function">
    <text evidence="1">Involved in DNA recombination.</text>
</comment>
<reference evidence="6 7" key="1">
    <citation type="journal article" date="2016" name="Nat. Commun.">
        <title>Thousands of microbial genomes shed light on interconnected biogeochemical processes in an aquifer system.</title>
        <authorList>
            <person name="Anantharaman K."/>
            <person name="Brown C.T."/>
            <person name="Hug L.A."/>
            <person name="Sharon I."/>
            <person name="Castelle C.J."/>
            <person name="Probst A.J."/>
            <person name="Thomas B.C."/>
            <person name="Singh A."/>
            <person name="Wilkins M.J."/>
            <person name="Karaoz U."/>
            <person name="Brodie E.L."/>
            <person name="Williams K.H."/>
            <person name="Hubbard S.S."/>
            <person name="Banfield J.F."/>
        </authorList>
    </citation>
    <scope>NUCLEOTIDE SEQUENCE [LARGE SCALE GENOMIC DNA]</scope>
</reference>
<evidence type="ECO:0008006" key="8">
    <source>
        <dbReference type="Google" id="ProtNLM"/>
    </source>
</evidence>
<dbReference type="GO" id="GO:0006310">
    <property type="term" value="P:DNA recombination"/>
    <property type="evidence" value="ECO:0007669"/>
    <property type="project" value="UniProtKB-KW"/>
</dbReference>
<keyword evidence="4" id="KW-0233">DNA recombination</keyword>
<dbReference type="AlphaFoldDB" id="A0A1G1L1Y0"/>
<protein>
    <recommendedName>
        <fullName evidence="8">Recombinase RmuC</fullName>
    </recommendedName>
</protein>
<evidence type="ECO:0000256" key="1">
    <source>
        <dbReference type="ARBA" id="ARBA00003416"/>
    </source>
</evidence>
<evidence type="ECO:0000313" key="7">
    <source>
        <dbReference type="Proteomes" id="UP000178187"/>
    </source>
</evidence>
<evidence type="ECO:0000256" key="5">
    <source>
        <dbReference type="SAM" id="Coils"/>
    </source>
</evidence>
<comment type="similarity">
    <text evidence="2">Belongs to the RmuC family.</text>
</comment>